<evidence type="ECO:0000313" key="3">
    <source>
        <dbReference type="Proteomes" id="UP000435187"/>
    </source>
</evidence>
<name>A0A6N7QVT8_9BACI</name>
<dbReference type="EMBL" id="WJEE01000012">
    <property type="protein sequence ID" value="MRI66223.1"/>
    <property type="molecule type" value="Genomic_DNA"/>
</dbReference>
<proteinExistence type="predicted"/>
<evidence type="ECO:0000313" key="2">
    <source>
        <dbReference type="EMBL" id="MRI66223.1"/>
    </source>
</evidence>
<keyword evidence="3" id="KW-1185">Reference proteome</keyword>
<dbReference type="Proteomes" id="UP000435187">
    <property type="component" value="Unassembled WGS sequence"/>
</dbReference>
<dbReference type="RefSeq" id="WP_153834969.1">
    <property type="nucleotide sequence ID" value="NZ_JBHUMW010000103.1"/>
</dbReference>
<sequence>MKLHETGYGKNLLENQIPSMVHSLHRIGNELERANQLKERELRLKERELDQQEALINLQMKQR</sequence>
<gene>
    <name evidence="2" type="ORF">GH885_07665</name>
</gene>
<keyword evidence="1" id="KW-0175">Coiled coil</keyword>
<protein>
    <submittedName>
        <fullName evidence="2">Uncharacterized protein</fullName>
    </submittedName>
</protein>
<accession>A0A6N7QVT8</accession>
<dbReference type="AlphaFoldDB" id="A0A6N7QVT8"/>
<organism evidence="2 3">
    <name type="scientific">Gracilibacillus thailandensis</name>
    <dbReference type="NCBI Taxonomy" id="563735"/>
    <lineage>
        <taxon>Bacteria</taxon>
        <taxon>Bacillati</taxon>
        <taxon>Bacillota</taxon>
        <taxon>Bacilli</taxon>
        <taxon>Bacillales</taxon>
        <taxon>Bacillaceae</taxon>
        <taxon>Gracilibacillus</taxon>
    </lineage>
</organism>
<comment type="caution">
    <text evidence="2">The sequence shown here is derived from an EMBL/GenBank/DDBJ whole genome shotgun (WGS) entry which is preliminary data.</text>
</comment>
<feature type="coiled-coil region" evidence="1">
    <location>
        <begin position="28"/>
        <end position="62"/>
    </location>
</feature>
<evidence type="ECO:0000256" key="1">
    <source>
        <dbReference type="SAM" id="Coils"/>
    </source>
</evidence>
<reference evidence="2 3" key="1">
    <citation type="submission" date="2019-10" db="EMBL/GenBank/DDBJ databases">
        <title>Gracilibacillus salitolerans sp. nov., a moderate halophile isolated from a saline soil in northwest China.</title>
        <authorList>
            <person name="Gan L."/>
        </authorList>
    </citation>
    <scope>NUCLEOTIDE SEQUENCE [LARGE SCALE GENOMIC DNA]</scope>
    <source>
        <strain evidence="2 3">TP2-8</strain>
    </source>
</reference>